<accession>A0A9R1VLG3</accession>
<sequence length="260" mass="28813">MERESTMCLRSIVKFSEHVLRTNKFVDAESPGEPPTTTNSFKHRIVRITLTDPCATDSSGDDEDGRVVKRVKKHVSEINFNPPSSSFTKLDQRKKRRVRSTGSGEKKFRGVRRRPWGRWAAEIRDPSRRKRVWLGTFDTPEEAATVYDQAAVKLKGRDAVTNFGKVSFPESVIVDGPSPTVMITGSSGSDGSAPDAVFSPTSVLPSNVELTANEGFGYGDVDAFGFDIDMPFDLPDFVVSGSYRGEEFGEFDIDDFLVDV</sequence>
<organism evidence="9 10">
    <name type="scientific">Lactuca sativa</name>
    <name type="common">Garden lettuce</name>
    <dbReference type="NCBI Taxonomy" id="4236"/>
    <lineage>
        <taxon>Eukaryota</taxon>
        <taxon>Viridiplantae</taxon>
        <taxon>Streptophyta</taxon>
        <taxon>Embryophyta</taxon>
        <taxon>Tracheophyta</taxon>
        <taxon>Spermatophyta</taxon>
        <taxon>Magnoliopsida</taxon>
        <taxon>eudicotyledons</taxon>
        <taxon>Gunneridae</taxon>
        <taxon>Pentapetalae</taxon>
        <taxon>asterids</taxon>
        <taxon>campanulids</taxon>
        <taxon>Asterales</taxon>
        <taxon>Asteraceae</taxon>
        <taxon>Cichorioideae</taxon>
        <taxon>Cichorieae</taxon>
        <taxon>Lactucinae</taxon>
        <taxon>Lactuca</taxon>
    </lineage>
</organism>
<dbReference type="InterPro" id="IPR016177">
    <property type="entry name" value="DNA-bd_dom_sf"/>
</dbReference>
<proteinExistence type="predicted"/>
<dbReference type="InterPro" id="IPR001471">
    <property type="entry name" value="AP2/ERF_dom"/>
</dbReference>
<keyword evidence="3" id="KW-0805">Transcription regulation</keyword>
<evidence type="ECO:0000256" key="1">
    <source>
        <dbReference type="ARBA" id="ARBA00004123"/>
    </source>
</evidence>
<dbReference type="Gramene" id="rna-gnl|WGS:NBSK|LSAT_5X177360_mrna">
    <property type="protein sequence ID" value="cds-PLY76038.1"/>
    <property type="gene ID" value="gene-LSAT_5X177360"/>
</dbReference>
<dbReference type="PANTHER" id="PTHR31194:SF166">
    <property type="entry name" value="PATHOGENESIS-RELATED GENES TRANSCRIPTIONAL ACTIVATOR PTI6"/>
    <property type="match status" value="1"/>
</dbReference>
<feature type="domain" description="AP2/ERF" evidence="8">
    <location>
        <begin position="107"/>
        <end position="164"/>
    </location>
</feature>
<evidence type="ECO:0000313" key="9">
    <source>
        <dbReference type="EMBL" id="KAJ0206967.1"/>
    </source>
</evidence>
<dbReference type="InterPro" id="IPR050913">
    <property type="entry name" value="AP2/ERF_ERF"/>
</dbReference>
<evidence type="ECO:0000256" key="2">
    <source>
        <dbReference type="ARBA" id="ARBA00022821"/>
    </source>
</evidence>
<comment type="subcellular location">
    <subcellularLocation>
        <location evidence="1">Nucleus</location>
    </subcellularLocation>
</comment>
<dbReference type="PROSITE" id="PS51032">
    <property type="entry name" value="AP2_ERF"/>
    <property type="match status" value="1"/>
</dbReference>
<keyword evidence="2" id="KW-0611">Plant defense</keyword>
<dbReference type="PANTHER" id="PTHR31194">
    <property type="entry name" value="SHN SHINE , DNA BINDING / TRANSCRIPTION FACTOR"/>
    <property type="match status" value="1"/>
</dbReference>
<keyword evidence="10" id="KW-1185">Reference proteome</keyword>
<evidence type="ECO:0000313" key="10">
    <source>
        <dbReference type="Proteomes" id="UP000235145"/>
    </source>
</evidence>
<comment type="caution">
    <text evidence="9">The sequence shown here is derived from an EMBL/GenBank/DDBJ whole genome shotgun (WGS) entry which is preliminary data.</text>
</comment>
<keyword evidence="5" id="KW-0804">Transcription</keyword>
<evidence type="ECO:0000256" key="7">
    <source>
        <dbReference type="SAM" id="MobiDB-lite"/>
    </source>
</evidence>
<evidence type="ECO:0000256" key="4">
    <source>
        <dbReference type="ARBA" id="ARBA00023125"/>
    </source>
</evidence>
<dbReference type="Gene3D" id="3.30.730.10">
    <property type="entry name" value="AP2/ERF domain"/>
    <property type="match status" value="1"/>
</dbReference>
<dbReference type="GO" id="GO:0003700">
    <property type="term" value="F:DNA-binding transcription factor activity"/>
    <property type="evidence" value="ECO:0000318"/>
    <property type="project" value="GO_Central"/>
</dbReference>
<gene>
    <name evidence="9" type="ORF">LSAT_V11C500293010</name>
</gene>
<keyword evidence="4" id="KW-0238">DNA-binding</keyword>
<keyword evidence="6" id="KW-0539">Nucleus</keyword>
<evidence type="ECO:0000256" key="3">
    <source>
        <dbReference type="ARBA" id="ARBA00023015"/>
    </source>
</evidence>
<dbReference type="FunFam" id="3.30.730.10:FF:000001">
    <property type="entry name" value="Ethylene-responsive transcription factor 2"/>
    <property type="match status" value="1"/>
</dbReference>
<reference evidence="9 10" key="1">
    <citation type="journal article" date="2017" name="Nat. Commun.">
        <title>Genome assembly with in vitro proximity ligation data and whole-genome triplication in lettuce.</title>
        <authorList>
            <person name="Reyes-Chin-Wo S."/>
            <person name="Wang Z."/>
            <person name="Yang X."/>
            <person name="Kozik A."/>
            <person name="Arikit S."/>
            <person name="Song C."/>
            <person name="Xia L."/>
            <person name="Froenicke L."/>
            <person name="Lavelle D.O."/>
            <person name="Truco M.J."/>
            <person name="Xia R."/>
            <person name="Zhu S."/>
            <person name="Xu C."/>
            <person name="Xu H."/>
            <person name="Xu X."/>
            <person name="Cox K."/>
            <person name="Korf I."/>
            <person name="Meyers B.C."/>
            <person name="Michelmore R.W."/>
        </authorList>
    </citation>
    <scope>NUCLEOTIDE SEQUENCE [LARGE SCALE GENOMIC DNA]</scope>
    <source>
        <strain evidence="10">cv. Salinas</strain>
        <tissue evidence="9">Seedlings</tissue>
    </source>
</reference>
<evidence type="ECO:0000256" key="6">
    <source>
        <dbReference type="ARBA" id="ARBA00023242"/>
    </source>
</evidence>
<dbReference type="PRINTS" id="PR00367">
    <property type="entry name" value="ETHRSPELEMNT"/>
</dbReference>
<evidence type="ECO:0000256" key="5">
    <source>
        <dbReference type="ARBA" id="ARBA00023163"/>
    </source>
</evidence>
<dbReference type="CDD" id="cd00018">
    <property type="entry name" value="AP2"/>
    <property type="match status" value="1"/>
</dbReference>
<dbReference type="GO" id="GO:0005634">
    <property type="term" value="C:nucleus"/>
    <property type="evidence" value="ECO:0000318"/>
    <property type="project" value="GO_Central"/>
</dbReference>
<dbReference type="Proteomes" id="UP000235145">
    <property type="component" value="Unassembled WGS sequence"/>
</dbReference>
<dbReference type="OrthoDB" id="682005at2759"/>
<dbReference type="InterPro" id="IPR036955">
    <property type="entry name" value="AP2/ERF_dom_sf"/>
</dbReference>
<dbReference type="GO" id="GO:0000976">
    <property type="term" value="F:transcription cis-regulatory region binding"/>
    <property type="evidence" value="ECO:0000318"/>
    <property type="project" value="GO_Central"/>
</dbReference>
<dbReference type="GO" id="GO:0006952">
    <property type="term" value="P:defense response"/>
    <property type="evidence" value="ECO:0007669"/>
    <property type="project" value="UniProtKB-KW"/>
</dbReference>
<dbReference type="AlphaFoldDB" id="A0A9R1VLG3"/>
<feature type="compositionally biased region" description="Polar residues" evidence="7">
    <location>
        <begin position="80"/>
        <end position="89"/>
    </location>
</feature>
<name>A0A9R1VLG3_LACSA</name>
<dbReference type="EMBL" id="NBSK02000005">
    <property type="protein sequence ID" value="KAJ0206967.1"/>
    <property type="molecule type" value="Genomic_DNA"/>
</dbReference>
<dbReference type="SUPFAM" id="SSF54171">
    <property type="entry name" value="DNA-binding domain"/>
    <property type="match status" value="1"/>
</dbReference>
<dbReference type="SMART" id="SM00380">
    <property type="entry name" value="AP2"/>
    <property type="match status" value="1"/>
</dbReference>
<dbReference type="PIRSF" id="PIRSF038123">
    <property type="entry name" value="PTI6"/>
    <property type="match status" value="1"/>
</dbReference>
<dbReference type="Pfam" id="PF00847">
    <property type="entry name" value="AP2"/>
    <property type="match status" value="1"/>
</dbReference>
<feature type="region of interest" description="Disordered" evidence="7">
    <location>
        <begin position="80"/>
        <end position="109"/>
    </location>
</feature>
<protein>
    <recommendedName>
        <fullName evidence="8">AP2/ERF domain-containing protein</fullName>
    </recommendedName>
</protein>
<dbReference type="GO" id="GO:0010104">
    <property type="term" value="P:regulation of ethylene-activated signaling pathway"/>
    <property type="evidence" value="ECO:0000318"/>
    <property type="project" value="GO_Central"/>
</dbReference>
<evidence type="ECO:0000259" key="8">
    <source>
        <dbReference type="PROSITE" id="PS51032"/>
    </source>
</evidence>